<dbReference type="OrthoDB" id="9634at2157"/>
<dbReference type="Gene3D" id="3.40.390.10">
    <property type="entry name" value="Collagenase (Catalytic Domain)"/>
    <property type="match status" value="1"/>
</dbReference>
<dbReference type="InterPro" id="IPR024079">
    <property type="entry name" value="MetalloPept_cat_dom_sf"/>
</dbReference>
<sequence>MSRSRWSVAPRNGTLLGLVVLVTLAGCSGLLVSEDATPTVSETATPTAVESQTATPTATPTATETATPTPTATETPTPTPTPSPTETATQTPDDTLSSDNPWGQEIVPVRINDSADDGRNTTALTLRTIDYWNANIERYTDFEYRFVLAEDPDDARVEVQFRESVDRCDEQETNVAGCAAYLHEGTRARDLEVAAVESQGSNAGVLATTRHEFGHLVGLNHSDEPLDLMAQRYEGDIRDATDRPFPWYGDTLHVAVEPDTIDGDPAVVREQVRHAVEYYDAGADGTVPENVSVVVSDEPEFAEVVVTNDSERGCTVTDGSGALRSVRNLDTDERAELYTRMVVCIGPVGEDAVGWHTGYWLGSAFGLESGERAAVFQDADYGERRSEWWE</sequence>
<evidence type="ECO:0000256" key="5">
    <source>
        <dbReference type="SAM" id="MobiDB-lite"/>
    </source>
</evidence>
<feature type="compositionally biased region" description="Low complexity" evidence="5">
    <location>
        <begin position="50"/>
        <end position="76"/>
    </location>
</feature>
<reference evidence="7" key="1">
    <citation type="submission" date="2019-12" db="EMBL/GenBank/DDBJ databases">
        <title>Whole-genome sequence of Halomicrobium mukohataei pws1.</title>
        <authorList>
            <person name="Verma D.K."/>
            <person name="Gopal K."/>
            <person name="Prasad E.S."/>
        </authorList>
    </citation>
    <scope>NUCLEOTIDE SEQUENCE</scope>
    <source>
        <strain evidence="7">Pws1</strain>
    </source>
</reference>
<comment type="caution">
    <text evidence="7">The sequence shown here is derived from an EMBL/GenBank/DDBJ whole genome shotgun (WGS) entry which is preliminary data.</text>
</comment>
<evidence type="ECO:0000259" key="6">
    <source>
        <dbReference type="Pfam" id="PF00413"/>
    </source>
</evidence>
<dbReference type="Proteomes" id="UP000608662">
    <property type="component" value="Unassembled WGS sequence"/>
</dbReference>
<dbReference type="EMBL" id="WOYG01000001">
    <property type="protein sequence ID" value="NLV09212.1"/>
    <property type="molecule type" value="Genomic_DNA"/>
</dbReference>
<dbReference type="Pfam" id="PF00413">
    <property type="entry name" value="Peptidase_M10"/>
    <property type="match status" value="1"/>
</dbReference>
<accession>A0A847TT44</accession>
<dbReference type="PROSITE" id="PS51257">
    <property type="entry name" value="PROKAR_LIPOPROTEIN"/>
    <property type="match status" value="1"/>
</dbReference>
<name>A0A847TT44_9EURY</name>
<keyword evidence="2" id="KW-0479">Metal-binding</keyword>
<evidence type="ECO:0000313" key="8">
    <source>
        <dbReference type="Proteomes" id="UP000608662"/>
    </source>
</evidence>
<evidence type="ECO:0000256" key="2">
    <source>
        <dbReference type="ARBA" id="ARBA00022723"/>
    </source>
</evidence>
<dbReference type="AlphaFoldDB" id="A0A847TT44"/>
<organism evidence="7 8">
    <name type="scientific">Halomicrobium mukohataei</name>
    <dbReference type="NCBI Taxonomy" id="57705"/>
    <lineage>
        <taxon>Archaea</taxon>
        <taxon>Methanobacteriati</taxon>
        <taxon>Methanobacteriota</taxon>
        <taxon>Stenosarchaea group</taxon>
        <taxon>Halobacteria</taxon>
        <taxon>Halobacteriales</taxon>
        <taxon>Haloarculaceae</taxon>
        <taxon>Halomicrobium</taxon>
    </lineage>
</organism>
<dbReference type="InterPro" id="IPR001818">
    <property type="entry name" value="Pept_M10_metallopeptidase"/>
</dbReference>
<evidence type="ECO:0000256" key="3">
    <source>
        <dbReference type="ARBA" id="ARBA00022801"/>
    </source>
</evidence>
<feature type="region of interest" description="Disordered" evidence="5">
    <location>
        <begin position="41"/>
        <end position="103"/>
    </location>
</feature>
<proteinExistence type="predicted"/>
<keyword evidence="4" id="KW-0862">Zinc</keyword>
<evidence type="ECO:0000313" key="7">
    <source>
        <dbReference type="EMBL" id="NLV09212.1"/>
    </source>
</evidence>
<dbReference type="GO" id="GO:0008270">
    <property type="term" value="F:zinc ion binding"/>
    <property type="evidence" value="ECO:0007669"/>
    <property type="project" value="InterPro"/>
</dbReference>
<dbReference type="RefSeq" id="WP_170093115.1">
    <property type="nucleotide sequence ID" value="NZ_WOYG01000001.1"/>
</dbReference>
<gene>
    <name evidence="7" type="ORF">GOC74_04620</name>
</gene>
<dbReference type="GO" id="GO:0006508">
    <property type="term" value="P:proteolysis"/>
    <property type="evidence" value="ECO:0007669"/>
    <property type="project" value="UniProtKB-KW"/>
</dbReference>
<dbReference type="GO" id="GO:0004222">
    <property type="term" value="F:metalloendopeptidase activity"/>
    <property type="evidence" value="ECO:0007669"/>
    <property type="project" value="InterPro"/>
</dbReference>
<keyword evidence="3" id="KW-0378">Hydrolase</keyword>
<evidence type="ECO:0000256" key="1">
    <source>
        <dbReference type="ARBA" id="ARBA00022670"/>
    </source>
</evidence>
<protein>
    <submittedName>
        <fullName evidence="7">Matrixin family metalloprotease</fullName>
    </submittedName>
</protein>
<keyword evidence="7" id="KW-0482">Metalloprotease</keyword>
<keyword evidence="1 7" id="KW-0645">Protease</keyword>
<dbReference type="SUPFAM" id="SSF55486">
    <property type="entry name" value="Metalloproteases ('zincins'), catalytic domain"/>
    <property type="match status" value="1"/>
</dbReference>
<evidence type="ECO:0000256" key="4">
    <source>
        <dbReference type="ARBA" id="ARBA00022833"/>
    </source>
</evidence>
<feature type="domain" description="Peptidase M10 metallopeptidase" evidence="6">
    <location>
        <begin position="200"/>
        <end position="234"/>
    </location>
</feature>
<dbReference type="GO" id="GO:0031012">
    <property type="term" value="C:extracellular matrix"/>
    <property type="evidence" value="ECO:0007669"/>
    <property type="project" value="InterPro"/>
</dbReference>